<evidence type="ECO:0000313" key="2">
    <source>
        <dbReference type="Proteomes" id="UP001233999"/>
    </source>
</evidence>
<reference evidence="1" key="1">
    <citation type="journal article" date="2023" name="IScience">
        <title>Live-bearing cockroach genome reveals convergent evolutionary mechanisms linked to viviparity in insects and beyond.</title>
        <authorList>
            <person name="Fouks B."/>
            <person name="Harrison M.C."/>
            <person name="Mikhailova A.A."/>
            <person name="Marchal E."/>
            <person name="English S."/>
            <person name="Carruthers M."/>
            <person name="Jennings E.C."/>
            <person name="Chiamaka E.L."/>
            <person name="Frigard R.A."/>
            <person name="Pippel M."/>
            <person name="Attardo G.M."/>
            <person name="Benoit J.B."/>
            <person name="Bornberg-Bauer E."/>
            <person name="Tobe S.S."/>
        </authorList>
    </citation>
    <scope>NUCLEOTIDE SEQUENCE</scope>
    <source>
        <strain evidence="1">Stay&amp;Tobe</strain>
    </source>
</reference>
<name>A0AAD7ZPH3_DIPPU</name>
<dbReference type="EMBL" id="JASPKZ010007432">
    <property type="protein sequence ID" value="KAJ9584298.1"/>
    <property type="molecule type" value="Genomic_DNA"/>
</dbReference>
<keyword evidence="2" id="KW-1185">Reference proteome</keyword>
<dbReference type="AlphaFoldDB" id="A0AAD7ZPH3"/>
<proteinExistence type="predicted"/>
<accession>A0AAD7ZPH3</accession>
<protein>
    <submittedName>
        <fullName evidence="1">Uncharacterized protein</fullName>
    </submittedName>
</protein>
<evidence type="ECO:0000313" key="1">
    <source>
        <dbReference type="EMBL" id="KAJ9584298.1"/>
    </source>
</evidence>
<reference evidence="1" key="2">
    <citation type="submission" date="2023-05" db="EMBL/GenBank/DDBJ databases">
        <authorList>
            <person name="Fouks B."/>
        </authorList>
    </citation>
    <scope>NUCLEOTIDE SEQUENCE</scope>
    <source>
        <strain evidence="1">Stay&amp;Tobe</strain>
        <tissue evidence="1">Testes</tissue>
    </source>
</reference>
<organism evidence="1 2">
    <name type="scientific">Diploptera punctata</name>
    <name type="common">Pacific beetle cockroach</name>
    <dbReference type="NCBI Taxonomy" id="6984"/>
    <lineage>
        <taxon>Eukaryota</taxon>
        <taxon>Metazoa</taxon>
        <taxon>Ecdysozoa</taxon>
        <taxon>Arthropoda</taxon>
        <taxon>Hexapoda</taxon>
        <taxon>Insecta</taxon>
        <taxon>Pterygota</taxon>
        <taxon>Neoptera</taxon>
        <taxon>Polyneoptera</taxon>
        <taxon>Dictyoptera</taxon>
        <taxon>Blattodea</taxon>
        <taxon>Blaberoidea</taxon>
        <taxon>Blaberidae</taxon>
        <taxon>Diplopterinae</taxon>
        <taxon>Diploptera</taxon>
    </lineage>
</organism>
<dbReference type="Proteomes" id="UP001233999">
    <property type="component" value="Unassembled WGS sequence"/>
</dbReference>
<feature type="non-terminal residue" evidence="1">
    <location>
        <position position="98"/>
    </location>
</feature>
<gene>
    <name evidence="1" type="ORF">L9F63_021367</name>
</gene>
<sequence length="98" mass="11883">ILFYCYVNGWKTHRTLFHDHSYVRNISLFSGSIFKVSGVHFERRMSHFRNGSLLCPWNNAKQFPVFLDLPVLYPECLKCYFMSSWSLYRMNFALKYYF</sequence>
<feature type="non-terminal residue" evidence="1">
    <location>
        <position position="1"/>
    </location>
</feature>
<comment type="caution">
    <text evidence="1">The sequence shown here is derived from an EMBL/GenBank/DDBJ whole genome shotgun (WGS) entry which is preliminary data.</text>
</comment>